<organism evidence="2 3">
    <name type="scientific">Rousettus aegyptiacus</name>
    <name type="common">Egyptian fruit bat</name>
    <name type="synonym">Pteropus aegyptiacus</name>
    <dbReference type="NCBI Taxonomy" id="9407"/>
    <lineage>
        <taxon>Eukaryota</taxon>
        <taxon>Metazoa</taxon>
        <taxon>Chordata</taxon>
        <taxon>Craniata</taxon>
        <taxon>Vertebrata</taxon>
        <taxon>Euteleostomi</taxon>
        <taxon>Mammalia</taxon>
        <taxon>Eutheria</taxon>
        <taxon>Laurasiatheria</taxon>
        <taxon>Chiroptera</taxon>
        <taxon>Yinpterochiroptera</taxon>
        <taxon>Pteropodoidea</taxon>
        <taxon>Pteropodidae</taxon>
        <taxon>Rousettinae</taxon>
        <taxon>Rousettus</taxon>
    </lineage>
</organism>
<accession>A0A7J8BRR7</accession>
<keyword evidence="3" id="KW-1185">Reference proteome</keyword>
<evidence type="ECO:0000313" key="3">
    <source>
        <dbReference type="Proteomes" id="UP000593571"/>
    </source>
</evidence>
<proteinExistence type="predicted"/>
<dbReference type="AlphaFoldDB" id="A0A7J8BRR7"/>
<reference evidence="2 3" key="1">
    <citation type="journal article" date="2020" name="Nature">
        <title>Six reference-quality genomes reveal evolution of bat adaptations.</title>
        <authorList>
            <person name="Jebb D."/>
            <person name="Huang Z."/>
            <person name="Pippel M."/>
            <person name="Hughes G.M."/>
            <person name="Lavrichenko K."/>
            <person name="Devanna P."/>
            <person name="Winkler S."/>
            <person name="Jermiin L.S."/>
            <person name="Skirmuntt E.C."/>
            <person name="Katzourakis A."/>
            <person name="Burkitt-Gray L."/>
            <person name="Ray D.A."/>
            <person name="Sullivan K.A.M."/>
            <person name="Roscito J.G."/>
            <person name="Kirilenko B.M."/>
            <person name="Davalos L.M."/>
            <person name="Corthals A.P."/>
            <person name="Power M.L."/>
            <person name="Jones G."/>
            <person name="Ransome R.D."/>
            <person name="Dechmann D.K.N."/>
            <person name="Locatelli A.G."/>
            <person name="Puechmaille S.J."/>
            <person name="Fedrigo O."/>
            <person name="Jarvis E.D."/>
            <person name="Hiller M."/>
            <person name="Vernes S.C."/>
            <person name="Myers E.W."/>
            <person name="Teeling E.C."/>
        </authorList>
    </citation>
    <scope>NUCLEOTIDE SEQUENCE [LARGE SCALE GENOMIC DNA]</scope>
    <source>
        <strain evidence="2">MRouAeg1</strain>
        <tissue evidence="2">Muscle</tissue>
    </source>
</reference>
<dbReference type="EMBL" id="JACASE010000016">
    <property type="protein sequence ID" value="KAF6401543.1"/>
    <property type="molecule type" value="Genomic_DNA"/>
</dbReference>
<name>A0A7J8BRR7_ROUAE</name>
<dbReference type="Proteomes" id="UP000593571">
    <property type="component" value="Unassembled WGS sequence"/>
</dbReference>
<comment type="caution">
    <text evidence="2">The sequence shown here is derived from an EMBL/GenBank/DDBJ whole genome shotgun (WGS) entry which is preliminary data.</text>
</comment>
<gene>
    <name evidence="2" type="ORF">HJG63_009604</name>
</gene>
<feature type="region of interest" description="Disordered" evidence="1">
    <location>
        <begin position="28"/>
        <end position="89"/>
    </location>
</feature>
<evidence type="ECO:0000313" key="2">
    <source>
        <dbReference type="EMBL" id="KAF6401543.1"/>
    </source>
</evidence>
<evidence type="ECO:0000256" key="1">
    <source>
        <dbReference type="SAM" id="MobiDB-lite"/>
    </source>
</evidence>
<sequence length="157" mass="17046">MESLQQQGNKWSALKYIYANQRHLVLRRPSAAQATSERRRRAGVPGPGRRNRAGAAGQRGSPLPHASCIPGSKKTKVPRGGPHPPGFQERTTGLLPVIYAARLMRTHAHTAFFLLHTPTFQASSKRQEGKTGVWVCPPPTPFGDNPAILGAVDGGQW</sequence>
<feature type="compositionally biased region" description="Low complexity" evidence="1">
    <location>
        <begin position="43"/>
        <end position="60"/>
    </location>
</feature>
<protein>
    <submittedName>
        <fullName evidence="2">Uncharacterized protein</fullName>
    </submittedName>
</protein>